<dbReference type="PANTHER" id="PTHR43903">
    <property type="entry name" value="NEUROLIGIN"/>
    <property type="match status" value="1"/>
</dbReference>
<feature type="transmembrane region" description="Helical" evidence="5">
    <location>
        <begin position="687"/>
        <end position="711"/>
    </location>
</feature>
<dbReference type="EMBL" id="JADYXP020000015">
    <property type="protein sequence ID" value="KAL0109257.1"/>
    <property type="molecule type" value="Genomic_DNA"/>
</dbReference>
<keyword evidence="5" id="KW-1133">Transmembrane helix</keyword>
<feature type="compositionally biased region" description="Basic and acidic residues" evidence="4">
    <location>
        <begin position="729"/>
        <end position="746"/>
    </location>
</feature>
<feature type="compositionally biased region" description="Basic and acidic residues" evidence="4">
    <location>
        <begin position="1362"/>
        <end position="1381"/>
    </location>
</feature>
<feature type="chain" id="PRO_5043788948" description="Carboxylesterase type B domain-containing protein" evidence="6">
    <location>
        <begin position="23"/>
        <end position="1475"/>
    </location>
</feature>
<feature type="compositionally biased region" description="Polar residues" evidence="4">
    <location>
        <begin position="771"/>
        <end position="788"/>
    </location>
</feature>
<comment type="caution">
    <text evidence="8">The sequence shown here is derived from an EMBL/GenBank/DDBJ whole genome shotgun (WGS) entry which is preliminary data.</text>
</comment>
<evidence type="ECO:0000256" key="5">
    <source>
        <dbReference type="SAM" id="Phobius"/>
    </source>
</evidence>
<evidence type="ECO:0000259" key="7">
    <source>
        <dbReference type="Pfam" id="PF00135"/>
    </source>
</evidence>
<dbReference type="InterPro" id="IPR002018">
    <property type="entry name" value="CarbesteraseB"/>
</dbReference>
<feature type="compositionally biased region" description="Polar residues" evidence="4">
    <location>
        <begin position="1418"/>
        <end position="1428"/>
    </location>
</feature>
<keyword evidence="5" id="KW-0472">Membrane</keyword>
<sequence length="1475" mass="165488">MSKMLRIELVGLLLLACTQILTEHRDFRESRNQYGYHQGFHEEERITREIRVKEGRLRGMVVQPRTNHNLQLVDVFLGVPYAEPPLGSFRFSPPRSPQPWRGVRQSQEFAPVCPQVLPNLREEVKPGRYEYLERHLPYLRNQSEDCLYLNVYAPHQAEGQKNLRKYPVMVFIHGESFEWNSGNPYDGTILAAYGNIVFVTINFRLGILGFLRPGIRDDTASNFGLLDQIAALLWLKENIAEFGGDPNSVTLVGHGTGAIFANLLLISPVANKKGLFKRAILMSGSAMSADAIGKAPLQITKQVAHALNCPTSSDSELALCLRNQDVDRLLHVKIHKPKYVPAYAPLIDRAVIPDKPLNLMENVKLFGRFDLMYGVTESEKFHILPPVALLHGMLDGQRDEILRDHAKATHELEPELILSKVLERYGDFADGFTKEYATKNRDMVLEALSDSGTVAPLIMTANLHSRANPKSYMYVFSHPKAMQDYSGQQRQHTVHGEELPYVLGVPLDGSRYNLRGRYDIRETLFSEAIMNWWCSFAYIGNPNVAKRYPYLTNVFKEWGQYEIDWPEYDPANQTYFNLTIPPNIGAHYRSAEMQFWNEDLPNLLRHPNKDISSPTRPRGPRPQILDFADGIGKYANKTASQNRYTTPTSITNFNTEKTPFSTVVATSGGTKGEDSTIEPSTLRTSSALTMVIVFFVVFILINFTAFLYIYYRKQNVKGKEKSLKRRGSEKKNDSVKRSKTDKHENHYGQLGYKSDSKPDLNDVIKNDKAYDNNSNFGRRSKLSRQNSSSTIDTHIKVREWIQQEIVHRCSPRFLRKTRETLQKEHQEKLSKQQEEEKQRIEEEALKERKDEPIYAESPALVVRPGKKSKLPKISVAIDATPATRTESILNQVPIELTKSIEIANEPSPRQLMAPEVVVIEHHHSRSDPLPMENILKAMKPNFSTPRIYESDSGSASSLYAKINPKLKSRLPRLGAGANAEAPLPEQSNESPRDEEIYVKAGPILKTFGTNDVNVTCREPAMERECISPEEALRTIKRRNYPKVLPDIEKRRSLPAPSSLFVPKQYANSLQDYKSGARANLFSNQPPLPPPRIFGTSKSLEKGGFFAEENESLAESEPITTNLHVGPLLKRPDSAKNNSDPNIIDSLEGNRSVQAGGSMDAIYANPRCPLHGAQYPFSPSSQSVDDGIGKSSGLLDVGNPNWYKPTASESPGVMTSTASEPQIVISRDERDAVGVATPMAEPKIVITPRLVNPCQVNRQPSPPARPEDKIEHESRTIDRARNQELPEVFNTSGGTAVSREAERREPRIIITAREPKNCAPAGGLKQPKIIIKPTATLPRSRDQRNIPKVSAIPSPEQQNCQNSERDRALEQREKPSLREKPRVTRIPSFSRRREEPGIERPSYVEKTEIAPRAEAPASKITNAPSTSDARSGIPTPATTPTSKSEKTPSTDSSSASNGNSSNSNTGTIKRKPANKK</sequence>
<protein>
    <recommendedName>
        <fullName evidence="7">Carboxylesterase type B domain-containing protein</fullName>
    </recommendedName>
</protein>
<keyword evidence="3" id="KW-0325">Glycoprotein</keyword>
<feature type="signal peptide" evidence="6">
    <location>
        <begin position="1"/>
        <end position="22"/>
    </location>
</feature>
<evidence type="ECO:0000313" key="8">
    <source>
        <dbReference type="EMBL" id="KAL0109257.1"/>
    </source>
</evidence>
<accession>A0AAW2F5Q7</accession>
<dbReference type="InterPro" id="IPR051093">
    <property type="entry name" value="Neuroligin/BSAL"/>
</dbReference>
<evidence type="ECO:0000256" key="2">
    <source>
        <dbReference type="ARBA" id="ARBA00022729"/>
    </source>
</evidence>
<feature type="compositionally biased region" description="Basic and acidic residues" evidence="4">
    <location>
        <begin position="754"/>
        <end position="770"/>
    </location>
</feature>
<evidence type="ECO:0000256" key="6">
    <source>
        <dbReference type="SAM" id="SignalP"/>
    </source>
</evidence>
<feature type="region of interest" description="Disordered" evidence="4">
    <location>
        <begin position="1123"/>
        <end position="1147"/>
    </location>
</feature>
<dbReference type="Gene3D" id="3.40.50.1820">
    <property type="entry name" value="alpha/beta hydrolase"/>
    <property type="match status" value="1"/>
</dbReference>
<evidence type="ECO:0000256" key="4">
    <source>
        <dbReference type="SAM" id="MobiDB-lite"/>
    </source>
</evidence>
<keyword evidence="9" id="KW-1185">Reference proteome</keyword>
<evidence type="ECO:0000256" key="3">
    <source>
        <dbReference type="ARBA" id="ARBA00023180"/>
    </source>
</evidence>
<dbReference type="InterPro" id="IPR019819">
    <property type="entry name" value="Carboxylesterase_B_CS"/>
</dbReference>
<feature type="compositionally biased region" description="Low complexity" evidence="4">
    <location>
        <begin position="1448"/>
        <end position="1466"/>
    </location>
</feature>
<keyword evidence="5" id="KW-0812">Transmembrane</keyword>
<feature type="domain" description="Carboxylesterase type B" evidence="7">
    <location>
        <begin position="48"/>
        <end position="596"/>
    </location>
</feature>
<dbReference type="Pfam" id="PF00135">
    <property type="entry name" value="COesterase"/>
    <property type="match status" value="1"/>
</dbReference>
<feature type="compositionally biased region" description="Basic and acidic residues" evidence="4">
    <location>
        <begin position="1390"/>
        <end position="1410"/>
    </location>
</feature>
<organism evidence="8 9">
    <name type="scientific">Cardiocondyla obscurior</name>
    <dbReference type="NCBI Taxonomy" id="286306"/>
    <lineage>
        <taxon>Eukaryota</taxon>
        <taxon>Metazoa</taxon>
        <taxon>Ecdysozoa</taxon>
        <taxon>Arthropoda</taxon>
        <taxon>Hexapoda</taxon>
        <taxon>Insecta</taxon>
        <taxon>Pterygota</taxon>
        <taxon>Neoptera</taxon>
        <taxon>Endopterygota</taxon>
        <taxon>Hymenoptera</taxon>
        <taxon>Apocrita</taxon>
        <taxon>Aculeata</taxon>
        <taxon>Formicoidea</taxon>
        <taxon>Formicidae</taxon>
        <taxon>Myrmicinae</taxon>
        <taxon>Cardiocondyla</taxon>
    </lineage>
</organism>
<name>A0AAW2F5Q7_9HYME</name>
<feature type="region of interest" description="Disordered" evidence="4">
    <location>
        <begin position="1252"/>
        <end position="1272"/>
    </location>
</feature>
<evidence type="ECO:0000313" key="9">
    <source>
        <dbReference type="Proteomes" id="UP001430953"/>
    </source>
</evidence>
<evidence type="ECO:0000256" key="1">
    <source>
        <dbReference type="ARBA" id="ARBA00005964"/>
    </source>
</evidence>
<dbReference type="PROSITE" id="PS00941">
    <property type="entry name" value="CARBOXYLESTERASE_B_2"/>
    <property type="match status" value="1"/>
</dbReference>
<dbReference type="SUPFAM" id="SSF53474">
    <property type="entry name" value="alpha/beta-Hydrolases"/>
    <property type="match status" value="1"/>
</dbReference>
<keyword evidence="2 6" id="KW-0732">Signal</keyword>
<dbReference type="Proteomes" id="UP001430953">
    <property type="component" value="Unassembled WGS sequence"/>
</dbReference>
<proteinExistence type="inferred from homology"/>
<dbReference type="InterPro" id="IPR029058">
    <property type="entry name" value="AB_hydrolase_fold"/>
</dbReference>
<feature type="region of interest" description="Disordered" evidence="4">
    <location>
        <begin position="719"/>
        <end position="788"/>
    </location>
</feature>
<comment type="similarity">
    <text evidence="1">Belongs to the type-B carboxylesterase/lipase family.</text>
</comment>
<reference evidence="8 9" key="1">
    <citation type="submission" date="2023-03" db="EMBL/GenBank/DDBJ databases">
        <title>High recombination rates correlate with genetic variation in Cardiocondyla obscurior ants.</title>
        <authorList>
            <person name="Errbii M."/>
        </authorList>
    </citation>
    <scope>NUCLEOTIDE SEQUENCE [LARGE SCALE GENOMIC DNA]</scope>
    <source>
        <strain evidence="8">Alpha-2009</strain>
        <tissue evidence="8">Whole body</tissue>
    </source>
</reference>
<feature type="region of interest" description="Disordered" evidence="4">
    <location>
        <begin position="1329"/>
        <end position="1475"/>
    </location>
</feature>
<gene>
    <name evidence="8" type="ORF">PUN28_014385</name>
</gene>
<feature type="region of interest" description="Disordered" evidence="4">
    <location>
        <begin position="820"/>
        <end position="840"/>
    </location>
</feature>